<dbReference type="Pfam" id="PF13449">
    <property type="entry name" value="Phytase-like"/>
    <property type="match status" value="1"/>
</dbReference>
<evidence type="ECO:0000313" key="4">
    <source>
        <dbReference type="Proteomes" id="UP000759443"/>
    </source>
</evidence>
<accession>A0ABS4DWA9</accession>
<feature type="chain" id="PRO_5045717481" description="Phytase-like domain-containing protein" evidence="1">
    <location>
        <begin position="22"/>
        <end position="377"/>
    </location>
</feature>
<sequence>MTKTFFTVAALVIAVARAASATEIATVVDTPCPFGDCTAHLALGYLGAFSIPTGTVFDGVEFGGISGLDFDPASGRYVAISHDRSEKAPARFYDLDIDVDTDGLKGVSVARTTVLRDRDGKPFAAKGVDPEAIRVTAGGVYWSSEGDAKAGVSPFLRVNDRDGAFLREFDLPDGFAPTADRSSGIRNNNAFESVTVLPSGDVIVGLEAALHQDGPAASLTTGSLARMIRYDAKTGKAKAQYVYPVSPIPQAPDKSGGWNDNGVPEMLALDEHRLLVLERGFAEGLGSSIKLFMIDLDGATDVSDIAALAKTDAGIVPVRKSQLLDLRGIGLEPDNIEAMTFAKAKDGTDLLILAADNNFSAEQKNQFYAFKVLARPQ</sequence>
<reference evidence="3 4" key="1">
    <citation type="submission" date="2021-03" db="EMBL/GenBank/DDBJ databases">
        <title>Genomic Encyclopedia of Type Strains, Phase IV (KMG-IV): sequencing the most valuable type-strain genomes for metagenomic binning, comparative biology and taxonomic classification.</title>
        <authorList>
            <person name="Goeker M."/>
        </authorList>
    </citation>
    <scope>NUCLEOTIDE SEQUENCE [LARGE SCALE GENOMIC DNA]</scope>
    <source>
        <strain evidence="3 4">DSM 21600</strain>
    </source>
</reference>
<gene>
    <name evidence="3" type="ORF">J2Z17_001405</name>
</gene>
<dbReference type="PANTHER" id="PTHR37957:SF1">
    <property type="entry name" value="PHYTASE-LIKE DOMAIN-CONTAINING PROTEIN"/>
    <property type="match status" value="1"/>
</dbReference>
<dbReference type="SUPFAM" id="SSF75011">
    <property type="entry name" value="3-carboxy-cis,cis-mucoante lactonizing enzyme"/>
    <property type="match status" value="1"/>
</dbReference>
<dbReference type="EMBL" id="JAGGJU010000003">
    <property type="protein sequence ID" value="MBP1849984.1"/>
    <property type="molecule type" value="Genomic_DNA"/>
</dbReference>
<evidence type="ECO:0000313" key="3">
    <source>
        <dbReference type="EMBL" id="MBP1849984.1"/>
    </source>
</evidence>
<feature type="domain" description="Phytase-like" evidence="2">
    <location>
        <begin position="61"/>
        <end position="359"/>
    </location>
</feature>
<name>A0ABS4DWA9_9HYPH</name>
<dbReference type="Proteomes" id="UP000759443">
    <property type="component" value="Unassembled WGS sequence"/>
</dbReference>
<dbReference type="InterPro" id="IPR027372">
    <property type="entry name" value="Phytase-like_dom"/>
</dbReference>
<evidence type="ECO:0000256" key="1">
    <source>
        <dbReference type="SAM" id="SignalP"/>
    </source>
</evidence>
<evidence type="ECO:0000259" key="2">
    <source>
        <dbReference type="Pfam" id="PF13449"/>
    </source>
</evidence>
<keyword evidence="4" id="KW-1185">Reference proteome</keyword>
<protein>
    <recommendedName>
        <fullName evidence="2">Phytase-like domain-containing protein</fullName>
    </recommendedName>
</protein>
<dbReference type="PANTHER" id="PTHR37957">
    <property type="entry name" value="BLR7070 PROTEIN"/>
    <property type="match status" value="1"/>
</dbReference>
<proteinExistence type="predicted"/>
<comment type="caution">
    <text evidence="3">The sequence shown here is derived from an EMBL/GenBank/DDBJ whole genome shotgun (WGS) entry which is preliminary data.</text>
</comment>
<keyword evidence="1" id="KW-0732">Signal</keyword>
<dbReference type="RefSeq" id="WP_209943493.1">
    <property type="nucleotide sequence ID" value="NZ_JAGGJU010000003.1"/>
</dbReference>
<feature type="signal peptide" evidence="1">
    <location>
        <begin position="1"/>
        <end position="21"/>
    </location>
</feature>
<organism evidence="3 4">
    <name type="scientific">Rhizobium halophytocola</name>
    <dbReference type="NCBI Taxonomy" id="735519"/>
    <lineage>
        <taxon>Bacteria</taxon>
        <taxon>Pseudomonadati</taxon>
        <taxon>Pseudomonadota</taxon>
        <taxon>Alphaproteobacteria</taxon>
        <taxon>Hyphomicrobiales</taxon>
        <taxon>Rhizobiaceae</taxon>
        <taxon>Rhizobium/Agrobacterium group</taxon>
        <taxon>Rhizobium</taxon>
    </lineage>
</organism>